<dbReference type="Proteomes" id="UP001064489">
    <property type="component" value="Chromosome 2"/>
</dbReference>
<dbReference type="AlphaFoldDB" id="A0AAD5IJS4"/>
<evidence type="ECO:0000313" key="2">
    <source>
        <dbReference type="Proteomes" id="UP001064489"/>
    </source>
</evidence>
<protein>
    <submittedName>
        <fullName evidence="1">Uncharacterized protein</fullName>
    </submittedName>
</protein>
<proteinExistence type="predicted"/>
<sequence length="93" mass="10537">MKDSKVHASRKVCIFSQIFNTNFKTLYNFIKAHINGSYTNSPTIYSINCSQYLMVDQEGNHALHQEERPLALCIQAVALFLPSVVDILKSMTV</sequence>
<dbReference type="EMBL" id="JAJSOW010000106">
    <property type="protein sequence ID" value="KAI9161864.1"/>
    <property type="molecule type" value="Genomic_DNA"/>
</dbReference>
<reference evidence="1" key="1">
    <citation type="journal article" date="2022" name="Plant J.">
        <title>Strategies of tolerance reflected in two North American maple genomes.</title>
        <authorList>
            <person name="McEvoy S.L."/>
            <person name="Sezen U.U."/>
            <person name="Trouern-Trend A."/>
            <person name="McMahon S.M."/>
            <person name="Schaberg P.G."/>
            <person name="Yang J."/>
            <person name="Wegrzyn J.L."/>
            <person name="Swenson N.G."/>
        </authorList>
    </citation>
    <scope>NUCLEOTIDE SEQUENCE</scope>
    <source>
        <strain evidence="1">91603</strain>
    </source>
</reference>
<accession>A0AAD5IJS4</accession>
<name>A0AAD5IJS4_ACENE</name>
<comment type="caution">
    <text evidence="1">The sequence shown here is derived from an EMBL/GenBank/DDBJ whole genome shotgun (WGS) entry which is preliminary data.</text>
</comment>
<gene>
    <name evidence="1" type="ORF">LWI28_021448</name>
</gene>
<keyword evidence="2" id="KW-1185">Reference proteome</keyword>
<reference evidence="1" key="2">
    <citation type="submission" date="2023-02" db="EMBL/GenBank/DDBJ databases">
        <authorList>
            <person name="Swenson N.G."/>
            <person name="Wegrzyn J.L."/>
            <person name="Mcevoy S.L."/>
        </authorList>
    </citation>
    <scope>NUCLEOTIDE SEQUENCE</scope>
    <source>
        <strain evidence="1">91603</strain>
        <tissue evidence="1">Leaf</tissue>
    </source>
</reference>
<evidence type="ECO:0000313" key="1">
    <source>
        <dbReference type="EMBL" id="KAI9161864.1"/>
    </source>
</evidence>
<organism evidence="1 2">
    <name type="scientific">Acer negundo</name>
    <name type="common">Box elder</name>
    <dbReference type="NCBI Taxonomy" id="4023"/>
    <lineage>
        <taxon>Eukaryota</taxon>
        <taxon>Viridiplantae</taxon>
        <taxon>Streptophyta</taxon>
        <taxon>Embryophyta</taxon>
        <taxon>Tracheophyta</taxon>
        <taxon>Spermatophyta</taxon>
        <taxon>Magnoliopsida</taxon>
        <taxon>eudicotyledons</taxon>
        <taxon>Gunneridae</taxon>
        <taxon>Pentapetalae</taxon>
        <taxon>rosids</taxon>
        <taxon>malvids</taxon>
        <taxon>Sapindales</taxon>
        <taxon>Sapindaceae</taxon>
        <taxon>Hippocastanoideae</taxon>
        <taxon>Acereae</taxon>
        <taxon>Acer</taxon>
    </lineage>
</organism>